<protein>
    <submittedName>
        <fullName evidence="1">Ovule protein</fullName>
    </submittedName>
</protein>
<sequence length="81" mass="9224">LHPQFYSVSCLTPDSALFGDLLQCHTTFVALPCHSLHVVHQISCLLFYHICATDILYTNHIHNFHSYMVHDSLKTSSLPIE</sequence>
<reference evidence="1" key="1">
    <citation type="submission" date="2017-02" db="UniProtKB">
        <authorList>
            <consortium name="WormBaseParasite"/>
        </authorList>
    </citation>
    <scope>IDENTIFICATION</scope>
</reference>
<organism evidence="1">
    <name type="scientific">Haemonchus placei</name>
    <name type="common">Barber's pole worm</name>
    <dbReference type="NCBI Taxonomy" id="6290"/>
    <lineage>
        <taxon>Eukaryota</taxon>
        <taxon>Metazoa</taxon>
        <taxon>Ecdysozoa</taxon>
        <taxon>Nematoda</taxon>
        <taxon>Chromadorea</taxon>
        <taxon>Rhabditida</taxon>
        <taxon>Rhabditina</taxon>
        <taxon>Rhabditomorpha</taxon>
        <taxon>Strongyloidea</taxon>
        <taxon>Trichostrongylidae</taxon>
        <taxon>Haemonchus</taxon>
    </lineage>
</organism>
<dbReference type="AlphaFoldDB" id="A0A0N4VZF4"/>
<dbReference type="WBParaSite" id="HPLM_0000267601-mRNA-1">
    <property type="protein sequence ID" value="HPLM_0000267601-mRNA-1"/>
    <property type="gene ID" value="HPLM_0000267601"/>
</dbReference>
<name>A0A0N4VZF4_HAEPC</name>
<accession>A0A0N4VZF4</accession>
<evidence type="ECO:0000313" key="1">
    <source>
        <dbReference type="WBParaSite" id="HPLM_0000267601-mRNA-1"/>
    </source>
</evidence>
<proteinExistence type="predicted"/>